<reference evidence="8 9" key="1">
    <citation type="submission" date="2019-06" db="EMBL/GenBank/DDBJ databases">
        <title>New taxonomy in bacterial strain CC-CFT640, isolated from vineyard.</title>
        <authorList>
            <person name="Lin S.-Y."/>
            <person name="Tsai C.-F."/>
            <person name="Young C.-C."/>
        </authorList>
    </citation>
    <scope>NUCLEOTIDE SEQUENCE [LARGE SCALE GENOMIC DNA]</scope>
    <source>
        <strain evidence="8 9">CC-CFT640</strain>
    </source>
</reference>
<dbReference type="InterPro" id="IPR001663">
    <property type="entry name" value="Rng_hydr_dOase-A"/>
</dbReference>
<keyword evidence="2" id="KW-0001">2Fe-2S</keyword>
<dbReference type="SUPFAM" id="SSF55961">
    <property type="entry name" value="Bet v1-like"/>
    <property type="match status" value="1"/>
</dbReference>
<dbReference type="Pfam" id="PF00848">
    <property type="entry name" value="Ring_hydroxyl_A"/>
    <property type="match status" value="1"/>
</dbReference>
<protein>
    <submittedName>
        <fullName evidence="8">Aromatic ring-hydroxylating dioxygenase subunit alpha</fullName>
    </submittedName>
</protein>
<dbReference type="Proteomes" id="UP000321638">
    <property type="component" value="Unassembled WGS sequence"/>
</dbReference>
<dbReference type="GO" id="GO:0051537">
    <property type="term" value="F:2 iron, 2 sulfur cluster binding"/>
    <property type="evidence" value="ECO:0007669"/>
    <property type="project" value="UniProtKB-KW"/>
</dbReference>
<dbReference type="PANTHER" id="PTHR43756:SF5">
    <property type="entry name" value="CHOLINE MONOOXYGENASE, CHLOROPLASTIC"/>
    <property type="match status" value="1"/>
</dbReference>
<dbReference type="CDD" id="cd03469">
    <property type="entry name" value="Rieske_RO_Alpha_N"/>
    <property type="match status" value="1"/>
</dbReference>
<proteinExistence type="predicted"/>
<keyword evidence="9" id="KW-1185">Reference proteome</keyword>
<evidence type="ECO:0000256" key="4">
    <source>
        <dbReference type="ARBA" id="ARBA00023002"/>
    </source>
</evidence>
<name>A0A5C8PNN0_9HYPH</name>
<keyword evidence="8" id="KW-0223">Dioxygenase</keyword>
<evidence type="ECO:0000313" key="9">
    <source>
        <dbReference type="Proteomes" id="UP000321638"/>
    </source>
</evidence>
<evidence type="ECO:0000259" key="7">
    <source>
        <dbReference type="PROSITE" id="PS51296"/>
    </source>
</evidence>
<evidence type="ECO:0000256" key="3">
    <source>
        <dbReference type="ARBA" id="ARBA00022723"/>
    </source>
</evidence>
<keyword evidence="4" id="KW-0560">Oxidoreductase</keyword>
<dbReference type="Gene3D" id="3.90.380.10">
    <property type="entry name" value="Naphthalene 1,2-dioxygenase Alpha Subunit, Chain A, domain 1"/>
    <property type="match status" value="2"/>
</dbReference>
<dbReference type="InterPro" id="IPR017941">
    <property type="entry name" value="Rieske_2Fe-2S"/>
</dbReference>
<dbReference type="PROSITE" id="PS51296">
    <property type="entry name" value="RIESKE"/>
    <property type="match status" value="1"/>
</dbReference>
<keyword evidence="5" id="KW-0408">Iron</keyword>
<dbReference type="InterPro" id="IPR036922">
    <property type="entry name" value="Rieske_2Fe-2S_sf"/>
</dbReference>
<dbReference type="AlphaFoldDB" id="A0A5C8PNN0"/>
<evidence type="ECO:0000256" key="2">
    <source>
        <dbReference type="ARBA" id="ARBA00022714"/>
    </source>
</evidence>
<dbReference type="Gene3D" id="2.102.10.10">
    <property type="entry name" value="Rieske [2Fe-2S] iron-sulphur domain"/>
    <property type="match status" value="1"/>
</dbReference>
<dbReference type="EMBL" id="VDUZ01000012">
    <property type="protein sequence ID" value="TXL75951.1"/>
    <property type="molecule type" value="Genomic_DNA"/>
</dbReference>
<dbReference type="InterPro" id="IPR015879">
    <property type="entry name" value="Ring_hydroxy_dOase_asu_C_dom"/>
</dbReference>
<evidence type="ECO:0000256" key="1">
    <source>
        <dbReference type="ARBA" id="ARBA00001962"/>
    </source>
</evidence>
<feature type="domain" description="Rieske" evidence="7">
    <location>
        <begin position="52"/>
        <end position="165"/>
    </location>
</feature>
<dbReference type="GO" id="GO:0051213">
    <property type="term" value="F:dioxygenase activity"/>
    <property type="evidence" value="ECO:0007669"/>
    <property type="project" value="UniProtKB-KW"/>
</dbReference>
<dbReference type="SUPFAM" id="SSF50022">
    <property type="entry name" value="ISP domain"/>
    <property type="match status" value="1"/>
</dbReference>
<dbReference type="PANTHER" id="PTHR43756">
    <property type="entry name" value="CHOLINE MONOOXYGENASE, CHLOROPLASTIC"/>
    <property type="match status" value="1"/>
</dbReference>
<comment type="caution">
    <text evidence="8">The sequence shown here is derived from an EMBL/GenBank/DDBJ whole genome shotgun (WGS) entry which is preliminary data.</text>
</comment>
<keyword evidence="3" id="KW-0479">Metal-binding</keyword>
<gene>
    <name evidence="8" type="ORF">FHP25_12710</name>
</gene>
<accession>A0A5C8PNN0</accession>
<dbReference type="Pfam" id="PF00355">
    <property type="entry name" value="Rieske"/>
    <property type="match status" value="1"/>
</dbReference>
<dbReference type="CDD" id="cd00680">
    <property type="entry name" value="RHO_alpha_C"/>
    <property type="match status" value="1"/>
</dbReference>
<evidence type="ECO:0000256" key="5">
    <source>
        <dbReference type="ARBA" id="ARBA00023004"/>
    </source>
</evidence>
<dbReference type="RefSeq" id="WP_147847312.1">
    <property type="nucleotide sequence ID" value="NZ_VDUZ01000012.1"/>
</dbReference>
<comment type="cofactor">
    <cofactor evidence="1">
        <name>Fe cation</name>
        <dbReference type="ChEBI" id="CHEBI:24875"/>
    </cofactor>
</comment>
<evidence type="ECO:0000256" key="6">
    <source>
        <dbReference type="ARBA" id="ARBA00023014"/>
    </source>
</evidence>
<sequence>MNADIEKQKRALRDALPALEQPVAQAEGLPAFVYTDASWFEAERQALFAAGWMAVAFKSDVPEPGSLVPVEIAGWSLLVTRARDDTIRVFHNLCPHRGMKLAAAPKTQCSGLTCPWHAWTFDLAGKLLSTPNIGGPGVRTQDGFDRDGHGLREVRASVWLDVIFVNIDGQAPALDDYTRSFRQRLSDFDFARTAQADLAYEYDYDCNWKIAIEGGIEDYHIPFVHPQLGPGGRFFAEHGDDRHVGISCRRTVEDGKRRFLDAAEGGIKPLPAFPHVPDSGEVEASLILLLFPNLFMATVLDHSTVSIIMPQDAGRTRYRRRFRLVEPAATGADYAATRARLLDGWISVTSQDGPVWGEVQRMMAQRAELGFRSAFSAHWESAIHEFQRKVAYKMLGETPPPRVREVRAAAE</sequence>
<dbReference type="OrthoDB" id="7456916at2"/>
<dbReference type="GO" id="GO:0005506">
    <property type="term" value="F:iron ion binding"/>
    <property type="evidence" value="ECO:0007669"/>
    <property type="project" value="InterPro"/>
</dbReference>
<dbReference type="PRINTS" id="PR00090">
    <property type="entry name" value="RNGDIOXGNASE"/>
</dbReference>
<evidence type="ECO:0000313" key="8">
    <source>
        <dbReference type="EMBL" id="TXL75951.1"/>
    </source>
</evidence>
<organism evidence="8 9">
    <name type="scientific">Vineibacter terrae</name>
    <dbReference type="NCBI Taxonomy" id="2586908"/>
    <lineage>
        <taxon>Bacteria</taxon>
        <taxon>Pseudomonadati</taxon>
        <taxon>Pseudomonadota</taxon>
        <taxon>Alphaproteobacteria</taxon>
        <taxon>Hyphomicrobiales</taxon>
        <taxon>Vineibacter</taxon>
    </lineage>
</organism>
<keyword evidence="6" id="KW-0411">Iron-sulfur</keyword>